<evidence type="ECO:0000313" key="2">
    <source>
        <dbReference type="EMBL" id="KAK6344041.1"/>
    </source>
</evidence>
<gene>
    <name evidence="2" type="ORF">TWF696_007688</name>
</gene>
<comment type="caution">
    <text evidence="2">The sequence shown here is derived from an EMBL/GenBank/DDBJ whole genome shotgun (WGS) entry which is preliminary data.</text>
</comment>
<name>A0AAV9UL95_9PEZI</name>
<feature type="compositionally biased region" description="Polar residues" evidence="1">
    <location>
        <begin position="1"/>
        <end position="13"/>
    </location>
</feature>
<proteinExistence type="predicted"/>
<accession>A0AAV9UL95</accession>
<feature type="region of interest" description="Disordered" evidence="1">
    <location>
        <begin position="210"/>
        <end position="244"/>
    </location>
</feature>
<sequence>MASEANTIDLTGDTTEEEVTIIADNSSAGPSHPEPATVDQPAAAPTQPTNSKPVPAWYVRLPEPGSKRMRHKEVAAATRHAYANGIHGSGKDPATYEYDLWEALNKPPAKDKEPEPVPVKEHPIDVPRDDLMYPPWQVFDCQKYGRRDRNPRLMASAYLMSTHNEAMRRKYSRDFNEYRSYQCDCDERYGPVLLPEAFVFEIWPPLKTKKASGPDIGAQTTTNAGASTTSDQAQATATEPGSKYPIVDPVQRILRGDVCKERGADWGPALVLSNWPVHEPFGKKVASKTLAEIEYCGPEINFTTLYSEMTPFHQVSIDKAEYKEAALWVDMTPKQRKKKDHDLLDESILMYLLKLKRAVFIAQMKRKRLAEAAKGKKVAD</sequence>
<keyword evidence="3" id="KW-1185">Reference proteome</keyword>
<evidence type="ECO:0000313" key="3">
    <source>
        <dbReference type="Proteomes" id="UP001375240"/>
    </source>
</evidence>
<evidence type="ECO:0000256" key="1">
    <source>
        <dbReference type="SAM" id="MobiDB-lite"/>
    </source>
</evidence>
<dbReference type="Proteomes" id="UP001375240">
    <property type="component" value="Unassembled WGS sequence"/>
</dbReference>
<organism evidence="2 3">
    <name type="scientific">Orbilia brochopaga</name>
    <dbReference type="NCBI Taxonomy" id="3140254"/>
    <lineage>
        <taxon>Eukaryota</taxon>
        <taxon>Fungi</taxon>
        <taxon>Dikarya</taxon>
        <taxon>Ascomycota</taxon>
        <taxon>Pezizomycotina</taxon>
        <taxon>Orbiliomycetes</taxon>
        <taxon>Orbiliales</taxon>
        <taxon>Orbiliaceae</taxon>
        <taxon>Orbilia</taxon>
    </lineage>
</organism>
<feature type="compositionally biased region" description="Low complexity" evidence="1">
    <location>
        <begin position="226"/>
        <end position="238"/>
    </location>
</feature>
<feature type="region of interest" description="Disordered" evidence="1">
    <location>
        <begin position="1"/>
        <end position="57"/>
    </location>
</feature>
<dbReference type="AlphaFoldDB" id="A0AAV9UL95"/>
<protein>
    <submittedName>
        <fullName evidence="2">Uncharacterized protein</fullName>
    </submittedName>
</protein>
<dbReference type="EMBL" id="JAVHNQ010000006">
    <property type="protein sequence ID" value="KAK6344041.1"/>
    <property type="molecule type" value="Genomic_DNA"/>
</dbReference>
<reference evidence="2 3" key="1">
    <citation type="submission" date="2019-10" db="EMBL/GenBank/DDBJ databases">
        <authorList>
            <person name="Palmer J.M."/>
        </authorList>
    </citation>
    <scope>NUCLEOTIDE SEQUENCE [LARGE SCALE GENOMIC DNA]</scope>
    <source>
        <strain evidence="2 3">TWF696</strain>
    </source>
</reference>